<feature type="compositionally biased region" description="Basic and acidic residues" evidence="1">
    <location>
        <begin position="469"/>
        <end position="481"/>
    </location>
</feature>
<feature type="region of interest" description="Disordered" evidence="1">
    <location>
        <begin position="78"/>
        <end position="97"/>
    </location>
</feature>
<feature type="domain" description="HNH nuclease" evidence="2">
    <location>
        <begin position="528"/>
        <end position="580"/>
    </location>
</feature>
<dbReference type="EMBL" id="CP122566">
    <property type="protein sequence ID" value="WGH93210.1"/>
    <property type="molecule type" value="Genomic_DNA"/>
</dbReference>
<dbReference type="SMART" id="SM00507">
    <property type="entry name" value="HNHc"/>
    <property type="match status" value="1"/>
</dbReference>
<evidence type="ECO:0000259" key="2">
    <source>
        <dbReference type="SMART" id="SM00507"/>
    </source>
</evidence>
<reference evidence="3 4" key="1">
    <citation type="submission" date="2023-03" db="EMBL/GenBank/DDBJ databases">
        <title>Complete genome sequences of several Auritidibacter ignavus strains isolated from ear infections.</title>
        <authorList>
            <person name="Baehr T."/>
            <person name="Baumhoegger A.M."/>
        </authorList>
    </citation>
    <scope>NUCLEOTIDE SEQUENCE [LARGE SCALE GENOMIC DNA]</scope>
    <source>
        <strain evidence="3 4">BABAE-6</strain>
    </source>
</reference>
<evidence type="ECO:0000313" key="4">
    <source>
        <dbReference type="Proteomes" id="UP001224674"/>
    </source>
</evidence>
<dbReference type="Proteomes" id="UP001224674">
    <property type="component" value="Chromosome"/>
</dbReference>
<organism evidence="3 4">
    <name type="scientific">Auritidibacter ignavus</name>
    <dbReference type="NCBI Taxonomy" id="678932"/>
    <lineage>
        <taxon>Bacteria</taxon>
        <taxon>Bacillati</taxon>
        <taxon>Actinomycetota</taxon>
        <taxon>Actinomycetes</taxon>
        <taxon>Micrococcales</taxon>
        <taxon>Micrococcaceae</taxon>
        <taxon>Auritidibacter</taxon>
    </lineage>
</organism>
<dbReference type="AlphaFoldDB" id="A0AAJ6DC21"/>
<evidence type="ECO:0000256" key="1">
    <source>
        <dbReference type="SAM" id="MobiDB-lite"/>
    </source>
</evidence>
<dbReference type="RefSeq" id="WP_279674870.1">
    <property type="nucleotide sequence ID" value="NZ_CP122566.1"/>
</dbReference>
<name>A0AAJ6DC21_9MICC</name>
<keyword evidence="4" id="KW-1185">Reference proteome</keyword>
<feature type="region of interest" description="Disordered" evidence="1">
    <location>
        <begin position="442"/>
        <end position="487"/>
    </location>
</feature>
<dbReference type="InterPro" id="IPR002711">
    <property type="entry name" value="HNH"/>
</dbReference>
<protein>
    <submittedName>
        <fullName evidence="3">HNH endonuclease signature motif containing protein</fullName>
    </submittedName>
</protein>
<gene>
    <name evidence="3" type="ORF">QDX21_13145</name>
</gene>
<dbReference type="Pfam" id="PF01844">
    <property type="entry name" value="HNH"/>
    <property type="match status" value="1"/>
</dbReference>
<dbReference type="GO" id="GO:0008270">
    <property type="term" value="F:zinc ion binding"/>
    <property type="evidence" value="ECO:0007669"/>
    <property type="project" value="InterPro"/>
</dbReference>
<keyword evidence="3" id="KW-0540">Nuclease</keyword>
<keyword evidence="3" id="KW-0378">Hydrolase</keyword>
<feature type="region of interest" description="Disordered" evidence="1">
    <location>
        <begin position="1"/>
        <end position="22"/>
    </location>
</feature>
<dbReference type="InterPro" id="IPR003615">
    <property type="entry name" value="HNH_nuc"/>
</dbReference>
<evidence type="ECO:0000313" key="3">
    <source>
        <dbReference type="EMBL" id="WGH93210.1"/>
    </source>
</evidence>
<dbReference type="GO" id="GO:0003676">
    <property type="term" value="F:nucleic acid binding"/>
    <property type="evidence" value="ECO:0007669"/>
    <property type="project" value="InterPro"/>
</dbReference>
<dbReference type="CDD" id="cd00085">
    <property type="entry name" value="HNHc"/>
    <property type="match status" value="1"/>
</dbReference>
<keyword evidence="3" id="KW-0255">Endonuclease</keyword>
<sequence>MARKEESTMVRTASPAPPHGPDITAFLDLQAADQASLGELAHGIAQLLSAFNAKLDAEDSYEMFARWSRAAEVSDWNTSLAGSSEPQHPQEPEDLLAPEEPHNAFPEVARRVEQSATLLTSVQTRLLSFAHQATRSPEDQRALLGVPTGSSMTYGNGRIFYLEALGLGKPDLKRRQTRSEYLVPAPPPGLGEAQPVQYPELIEAFSTGRICVDNADRLIKLLKDLQRYGRQCQVDQERITEVIHAILPILIEDAASMSVSEFSKVCKNRLQTLTYYLDEDGPAPEEELDPKKATDEFWVRPLSGGGVEFGGRAFGLSAELLSTLDHAANNYAVLKNHRGAGAGNANPETRVPESPIATALKANFPQVDPEAVAAIDENSREILYAEHALFNHSTRKRRSFEALMAVLIAGIGVGQKKNGLAHTRGQVTKVLVTMDYETFSKQLPERYRPEQPRTGAEQFLRSKPPGSDGPDRPGENGHAFRSEGQFTGSIHPSRLRTLACEAGIVPILFDGRNDILDYGRERRDFSPAQHRALVARDKGCTAPGCTMPASWCQVHHIVEWENHGATRIDNAALVCSRHHAEIHQGKWSIARIDRDGVWYAAAPWHLPDLTLRRNGYFLQ</sequence>
<accession>A0AAJ6DC21</accession>
<feature type="compositionally biased region" description="Polar residues" evidence="1">
    <location>
        <begin position="78"/>
        <end position="87"/>
    </location>
</feature>
<dbReference type="GO" id="GO:0004519">
    <property type="term" value="F:endonuclease activity"/>
    <property type="evidence" value="ECO:0007669"/>
    <property type="project" value="UniProtKB-KW"/>
</dbReference>
<proteinExistence type="predicted"/>